<feature type="compositionally biased region" description="Polar residues" evidence="1">
    <location>
        <begin position="81"/>
        <end position="104"/>
    </location>
</feature>
<protein>
    <recommendedName>
        <fullName evidence="5">ECF-type sigma factor negative effector</fullName>
    </recommendedName>
</protein>
<sequence length="357" mass="41287">MKMDDKLKCLNSSMKKTVLKDLNVDKRELKRNILQRSKNRGTIFNFNSIGKWTRTVTSAVSIVILCFVIGILGFSEELSPDKQQGNNNQSDKNETPQQAPSVTQEELYPWEDKLKPSKEYPDKFQIVKKMHYSNHYVHTAQGSYEFFPSPGGKNKIEFYVNFDKHMNRSIHQDFENGKLKETLHYLFKDEVMLRKKIEEKIFNHKTFEKSHHQDKDYFIHSSTGKFTGAIFDSEWDFLIYNNYENWSYTEGEKFGMPAYFIEGVVTEDMSEGLAGPFTMVIAKETGALLDLKAYGQSDEPRLSLTIINIQINQGVLEEVFKLDVTGYKEMPNFDFNISGIENYQEKPGGVDTSSKID</sequence>
<keyword evidence="2" id="KW-0812">Transmembrane</keyword>
<feature type="region of interest" description="Disordered" evidence="1">
    <location>
        <begin position="80"/>
        <end position="107"/>
    </location>
</feature>
<evidence type="ECO:0000256" key="1">
    <source>
        <dbReference type="SAM" id="MobiDB-lite"/>
    </source>
</evidence>
<evidence type="ECO:0000313" key="3">
    <source>
        <dbReference type="EMBL" id="MFC4557448.1"/>
    </source>
</evidence>
<accession>A0ABV9DGF4</accession>
<gene>
    <name evidence="3" type="ORF">ACFO3D_04405</name>
</gene>
<name>A0ABV9DGF4_9BACI</name>
<dbReference type="RefSeq" id="WP_390293420.1">
    <property type="nucleotide sequence ID" value="NZ_JBHSFU010000004.1"/>
</dbReference>
<keyword evidence="2" id="KW-0472">Membrane</keyword>
<evidence type="ECO:0000256" key="2">
    <source>
        <dbReference type="SAM" id="Phobius"/>
    </source>
</evidence>
<reference evidence="4" key="1">
    <citation type="journal article" date="2019" name="Int. J. Syst. Evol. Microbiol.">
        <title>The Global Catalogue of Microorganisms (GCM) 10K type strain sequencing project: providing services to taxonomists for standard genome sequencing and annotation.</title>
        <authorList>
            <consortium name="The Broad Institute Genomics Platform"/>
            <consortium name="The Broad Institute Genome Sequencing Center for Infectious Disease"/>
            <person name="Wu L."/>
            <person name="Ma J."/>
        </authorList>
    </citation>
    <scope>NUCLEOTIDE SEQUENCE [LARGE SCALE GENOMIC DNA]</scope>
    <source>
        <strain evidence="4">CGMCC 4.7426</strain>
    </source>
</reference>
<feature type="transmembrane region" description="Helical" evidence="2">
    <location>
        <begin position="56"/>
        <end position="74"/>
    </location>
</feature>
<evidence type="ECO:0000313" key="4">
    <source>
        <dbReference type="Proteomes" id="UP001595989"/>
    </source>
</evidence>
<dbReference type="EMBL" id="JBHSFU010000004">
    <property type="protein sequence ID" value="MFC4557448.1"/>
    <property type="molecule type" value="Genomic_DNA"/>
</dbReference>
<proteinExistence type="predicted"/>
<evidence type="ECO:0008006" key="5">
    <source>
        <dbReference type="Google" id="ProtNLM"/>
    </source>
</evidence>
<keyword evidence="4" id="KW-1185">Reference proteome</keyword>
<comment type="caution">
    <text evidence="3">The sequence shown here is derived from an EMBL/GenBank/DDBJ whole genome shotgun (WGS) entry which is preliminary data.</text>
</comment>
<keyword evidence="2" id="KW-1133">Transmembrane helix</keyword>
<organism evidence="3 4">
    <name type="scientific">Virgibacillus kekensis</name>
    <dbReference type="NCBI Taxonomy" id="202261"/>
    <lineage>
        <taxon>Bacteria</taxon>
        <taxon>Bacillati</taxon>
        <taxon>Bacillota</taxon>
        <taxon>Bacilli</taxon>
        <taxon>Bacillales</taxon>
        <taxon>Bacillaceae</taxon>
        <taxon>Virgibacillus</taxon>
    </lineage>
</organism>
<dbReference type="Proteomes" id="UP001595989">
    <property type="component" value="Unassembled WGS sequence"/>
</dbReference>